<dbReference type="InterPro" id="IPR012340">
    <property type="entry name" value="NA-bd_OB-fold"/>
</dbReference>
<name>A0A6H1TV61_9CYAN</name>
<evidence type="ECO:0000313" key="3">
    <source>
        <dbReference type="Proteomes" id="UP000500857"/>
    </source>
</evidence>
<proteinExistence type="predicted"/>
<dbReference type="KEGG" id="oxy:HCG48_03900"/>
<dbReference type="AlphaFoldDB" id="A0A6H1TV61"/>
<evidence type="ECO:0000313" key="2">
    <source>
        <dbReference type="EMBL" id="QIZ69830.1"/>
    </source>
</evidence>
<dbReference type="EMBL" id="CP051167">
    <property type="protein sequence ID" value="QIZ69830.1"/>
    <property type="molecule type" value="Genomic_DNA"/>
</dbReference>
<gene>
    <name evidence="2" type="ORF">HCG48_03900</name>
</gene>
<evidence type="ECO:0000259" key="1">
    <source>
        <dbReference type="Pfam" id="PF01957"/>
    </source>
</evidence>
<accession>A0A6H1TV61</accession>
<dbReference type="RefSeq" id="WP_168567987.1">
    <property type="nucleotide sequence ID" value="NZ_CP051167.1"/>
</dbReference>
<dbReference type="Gene3D" id="2.40.50.140">
    <property type="entry name" value="Nucleic acid-binding proteins"/>
    <property type="match status" value="1"/>
</dbReference>
<keyword evidence="3" id="KW-1185">Reference proteome</keyword>
<organism evidence="2 3">
    <name type="scientific">Oxynema aestuarii AP17</name>
    <dbReference type="NCBI Taxonomy" id="2064643"/>
    <lineage>
        <taxon>Bacteria</taxon>
        <taxon>Bacillati</taxon>
        <taxon>Cyanobacteriota</taxon>
        <taxon>Cyanophyceae</taxon>
        <taxon>Oscillatoriophycideae</taxon>
        <taxon>Oscillatoriales</taxon>
        <taxon>Oscillatoriaceae</taxon>
        <taxon>Oxynema</taxon>
        <taxon>Oxynema aestuarii</taxon>
    </lineage>
</organism>
<dbReference type="Proteomes" id="UP000500857">
    <property type="component" value="Chromosome"/>
</dbReference>
<protein>
    <recommendedName>
        <fullName evidence="1">NfeD-like C-terminal domain-containing protein</fullName>
    </recommendedName>
</protein>
<reference evidence="2 3" key="1">
    <citation type="submission" date="2020-04" db="EMBL/GenBank/DDBJ databases">
        <authorList>
            <person name="Basu S."/>
            <person name="Maruthanayagam V."/>
            <person name="Chakraborty S."/>
            <person name="Pramanik A."/>
            <person name="Mukherjee J."/>
            <person name="Brink B."/>
        </authorList>
    </citation>
    <scope>NUCLEOTIDE SEQUENCE [LARGE SCALE GENOMIC DNA]</scope>
    <source>
        <strain evidence="2 3">AP17</strain>
    </source>
</reference>
<dbReference type="Pfam" id="PF01957">
    <property type="entry name" value="NfeD"/>
    <property type="match status" value="1"/>
</dbReference>
<sequence length="100" mass="11543">MSATFWQWLTRSLFQHPVSNPSSELNPSDFDSIAIVDEPIYPYQLGRVQFRCSWWPARCLQETVISPGQLVRVVGQHNITLLVEPTRFSVRDKTPQSQPE</sequence>
<feature type="domain" description="NfeD-like C-terminal" evidence="1">
    <location>
        <begin position="33"/>
        <end position="85"/>
    </location>
</feature>
<dbReference type="InterPro" id="IPR002810">
    <property type="entry name" value="NfeD-like_C"/>
</dbReference>